<dbReference type="Proteomes" id="UP001148629">
    <property type="component" value="Unassembled WGS sequence"/>
</dbReference>
<dbReference type="EMBL" id="JANRMS010000102">
    <property type="protein sequence ID" value="KAJ3546747.1"/>
    <property type="molecule type" value="Genomic_DNA"/>
</dbReference>
<proteinExistence type="predicted"/>
<evidence type="ECO:0000313" key="2">
    <source>
        <dbReference type="Proteomes" id="UP001148629"/>
    </source>
</evidence>
<gene>
    <name evidence="1" type="ORF">NM208_g1842</name>
</gene>
<comment type="caution">
    <text evidence="1">The sequence shown here is derived from an EMBL/GenBank/DDBJ whole genome shotgun (WGS) entry which is preliminary data.</text>
</comment>
<sequence>MASNLHTFSGMIACFIIISFLCKPAHAFGAGNVPDNLSMNTSVWKHGDIGDVLKLLPVSFLTNYGFTDMDILRVYFGNWLRDYSQVIDIMPLGKAKEPTLRAIVSVLGFMNFGLATEEFDVTKDRLGCYRPEEHIDNPRASLYPTLGYAENKQGDYLGDGTVSNLDSRLRRRVLGTGKLYYTISLIYRLTPGQELEIDPKTGMKNYIANETIGITTSAGYIRRKIQECVKHGQTARRDNNESRRHEALICLGALLHTLEDFSAHSNYVELVLHCIGEKDIFACVGDKARIPVPNNTQEVAPLVTGTFGSLDVFQSIIGEIDDKTAMKSEGELDALDNILAGAPDFKTVAAGIASVLQYVVMLIPGGSGLKTDLQTILKTVQQAESDNSGKDAINIDTNEIWNAIEPIFSFQGKIKRFLIESKEHPQIGLVAKTLESLGELVDKLVYSALAVLVEPAVQRVREAIKEGKETIEEVDRQNKNYVNIFAPGSEDDDPSHSILAKDHFSNYLNPVAGRVATATTNWATQRIVECWDTDDDAIVAKNTEEIIKILHHPAFARVSGPTFIQNIMYDIVNVWWNERTPSQQSTLRAHLGKEGIHANADGHHHGDNNPVDATRQFAGKKGFAVGWPGSEPKLTKRPTKDILGDVKEILNKMGETMEKTGKLLEQGAAEASELINKGLDAAGDAISETADDIGKGLKRGFDEVTSTAEDLAEEAVRGGKKVFDEATRVGQQALDSVEETVNDGVRAVEETVEDVVHGAEEVVSDVGSFVEKGVEDVVDTGAEIVKDVGNFADQAVGEVSRGVEDFGNKAGEVFSDVGKAFSSWW</sequence>
<accession>A0ACC1SUG8</accession>
<evidence type="ECO:0000313" key="1">
    <source>
        <dbReference type="EMBL" id="KAJ3546747.1"/>
    </source>
</evidence>
<name>A0ACC1SUG8_9HYPO</name>
<organism evidence="1 2">
    <name type="scientific">Fusarium decemcellulare</name>
    <dbReference type="NCBI Taxonomy" id="57161"/>
    <lineage>
        <taxon>Eukaryota</taxon>
        <taxon>Fungi</taxon>
        <taxon>Dikarya</taxon>
        <taxon>Ascomycota</taxon>
        <taxon>Pezizomycotina</taxon>
        <taxon>Sordariomycetes</taxon>
        <taxon>Hypocreomycetidae</taxon>
        <taxon>Hypocreales</taxon>
        <taxon>Nectriaceae</taxon>
        <taxon>Fusarium</taxon>
        <taxon>Fusarium decemcellulare species complex</taxon>
    </lineage>
</organism>
<reference evidence="1" key="1">
    <citation type="submission" date="2022-08" db="EMBL/GenBank/DDBJ databases">
        <title>Genome Sequence of Fusarium decemcellulare.</title>
        <authorList>
            <person name="Buettner E."/>
        </authorList>
    </citation>
    <scope>NUCLEOTIDE SEQUENCE</scope>
    <source>
        <strain evidence="1">Babe19</strain>
    </source>
</reference>
<protein>
    <submittedName>
        <fullName evidence="1">Uncharacterized protein</fullName>
    </submittedName>
</protein>
<keyword evidence="2" id="KW-1185">Reference proteome</keyword>